<dbReference type="Proteomes" id="UP000887572">
    <property type="component" value="Unplaced"/>
</dbReference>
<feature type="compositionally biased region" description="Basic and acidic residues" evidence="1">
    <location>
        <begin position="637"/>
        <end position="646"/>
    </location>
</feature>
<protein>
    <submittedName>
        <fullName evidence="3">Uncharacterized protein</fullName>
    </submittedName>
</protein>
<organism evidence="2 3">
    <name type="scientific">Globodera rostochiensis</name>
    <name type="common">Golden nematode worm</name>
    <name type="synonym">Heterodera rostochiensis</name>
    <dbReference type="NCBI Taxonomy" id="31243"/>
    <lineage>
        <taxon>Eukaryota</taxon>
        <taxon>Metazoa</taxon>
        <taxon>Ecdysozoa</taxon>
        <taxon>Nematoda</taxon>
        <taxon>Chromadorea</taxon>
        <taxon>Rhabditida</taxon>
        <taxon>Tylenchina</taxon>
        <taxon>Tylenchomorpha</taxon>
        <taxon>Tylenchoidea</taxon>
        <taxon>Heteroderidae</taxon>
        <taxon>Heteroderinae</taxon>
        <taxon>Globodera</taxon>
    </lineage>
</organism>
<feature type="compositionally biased region" description="Basic and acidic residues" evidence="1">
    <location>
        <begin position="515"/>
        <end position="536"/>
    </location>
</feature>
<name>A0A914HZU2_GLORO</name>
<evidence type="ECO:0000256" key="1">
    <source>
        <dbReference type="SAM" id="MobiDB-lite"/>
    </source>
</evidence>
<accession>A0A914HZU2</accession>
<feature type="region of interest" description="Disordered" evidence="1">
    <location>
        <begin position="175"/>
        <end position="235"/>
    </location>
</feature>
<evidence type="ECO:0000313" key="3">
    <source>
        <dbReference type="WBParaSite" id="Gr19_v10_g5554.t1"/>
    </source>
</evidence>
<keyword evidence="2" id="KW-1185">Reference proteome</keyword>
<evidence type="ECO:0000313" key="2">
    <source>
        <dbReference type="Proteomes" id="UP000887572"/>
    </source>
</evidence>
<feature type="compositionally biased region" description="Basic and acidic residues" evidence="1">
    <location>
        <begin position="587"/>
        <end position="597"/>
    </location>
</feature>
<feature type="region of interest" description="Disordered" evidence="1">
    <location>
        <begin position="635"/>
        <end position="658"/>
    </location>
</feature>
<feature type="compositionally biased region" description="Basic residues" evidence="1">
    <location>
        <begin position="203"/>
        <end position="217"/>
    </location>
</feature>
<feature type="region of interest" description="Disordered" evidence="1">
    <location>
        <begin position="556"/>
        <end position="605"/>
    </location>
</feature>
<feature type="compositionally biased region" description="Polar residues" evidence="1">
    <location>
        <begin position="186"/>
        <end position="199"/>
    </location>
</feature>
<feature type="region of interest" description="Disordered" evidence="1">
    <location>
        <begin position="1686"/>
        <end position="1727"/>
    </location>
</feature>
<feature type="region of interest" description="Disordered" evidence="1">
    <location>
        <begin position="461"/>
        <end position="536"/>
    </location>
</feature>
<dbReference type="WBParaSite" id="Gr19_v10_g5554.t1">
    <property type="protein sequence ID" value="Gr19_v10_g5554.t1"/>
    <property type="gene ID" value="Gr19_v10_g5554"/>
</dbReference>
<sequence length="1727" mass="198706">MDYNWIFNPPIPSLDFLWNQIEFEEILPTELINEHQFDQIFVASSDAMCGQIWQELIERSDFANRVIVSVSDEKNIALSAVSSSSRQQQYSDEDANYSFDEPSENIIALETNLLPNASPSTFDEPSEIIKATNLLPNASPSTFDEPSEIIKATNLLPNASPSTFDEQQQQRDDNFFRISPPPFAQRQPTQNSEKQSLSDGINRKNKVGKGRLKRKRLNASCSGQPESPDESAAPLTAAKSSLWHKISKPIMSWFTGSGNDQKGQNSSDNTTEMEFNALHSNWTNIFESMQKEMLRVYNRRMDVKNNAKTATGAEKAVKVPNLEDIFQFIYVDEHANFVGDTFENAAERVYSCKRAFEVKEWSFDELKNECKLPKKVERKSAFSRWIEKAKIFETGQTVFGCMRWTMRQEEQKLNEIFKAFLDGSPLPANICDEEEFREAEGEEIVKGKERDGWESVRAQWLGKATEKSRTRSDSSSSNSSSREEEAAAAPAVGGRKAEKRTIKRKMSPQQKLMRKKIEENKRKAVSDQDQAADHQFDKEEFKKKLEAVLSKNANARPVVDDRKQQSTVRLLPQHRNVEEEQISLESATDRSTNEHQLNDANAMPRSDISMASETDRSNNNKQDNVGTVQMLMNSSEKGGENLRNESMEENGNQKLNKNAVVVDDNMRRREQQELFKIANDHPALWLNEFGELSRYLDKRVAKWECQTLAERGQRVHCRGWEDVHRAIKRFIKFRLVKETNAAENSDTFLTKVAVRPHFFVENNRKNNEIPLKSVMEQAQSVYSGLLKLDEPPTIWNRELVDWVEEWSEFLDNFLNDPPIYRTYRQDVRKNETVIVKVGETEVAEEKLNEAREVLLMVNKTDEILDGMTDEKKVPLLPYHIPRRQEVKSFFNNLNGRKKGELHETSSSIERRTPVKLRKIYMAKESDEENGGKKIESEGETKHNENYTANNGILNFAKSHNADFWLENQKVGGNWECKRSRNNGDRCEEWASIHRAIRRYLAFLEIIEGKTMTDFREQELAKIALFPRLRPENDGNAMTINNKGWIARTWGKFMAKDDGQYMDIKEAMAKVEDAFNLRESDQLKEPMELMNKILLQRVAEWAEFYAQNSQTLNPSVEEAQSILTYVLVKTFEDKNRIMPEIDMKIVKAPPLPKQIATEQNDDQKYDEAAAANSAENKAQNVPTKAQIIQKNKQKKTDEEKEKREEMLQKWKEIEQKLRKQMETYGNEAYTTRLKGAKTNAPNQLVIVHYNFFGFKRHRTVLIPSAAEIVHTVYVVKNGDNSYGMFGSNVFEAWKKAAKCVEIVQNGQIYAGGKECKVEIEAESRAEMFRKWTNLGKALQFKIGALYKENDGFFDDQKLLLQLEQVYGALLNGSALPQLPPNVSENVEQKLYGEMLEKSAQMNERALSRAISYVRQKSILSENPVGDMKRVLSEKAREMLNSIRTGDGVYLEQGKPVNADTIWRLFEQIDRAHDQKAIKNVEKLFPDEEPAEMRAHNMQKWQEIEQILREQMEHYGREHYALRQQNADPNGPNADDVLVLNDSKFFGLYRKKRFILIPNVDEIVHTVYRIEKPDKKTGFATIQHFGPNIFGAWKRAAQCLDAVQTGQHYANANEDCNWTLRSENRRELVYKRWANLGKAVKRGLEAHYKANEGVLDEQKLLQLLEKAFFALVNGTELPALPEKISPVDEANNGLKPLAQDKPADQTPKNAKDQTAQKKSWWDTLKSYLP</sequence>
<reference evidence="3" key="1">
    <citation type="submission" date="2022-11" db="UniProtKB">
        <authorList>
            <consortium name="WormBaseParasite"/>
        </authorList>
    </citation>
    <scope>IDENTIFICATION</scope>
</reference>
<feature type="compositionally biased region" description="Low complexity" evidence="1">
    <location>
        <begin position="1170"/>
        <end position="1189"/>
    </location>
</feature>
<proteinExistence type="predicted"/>
<feature type="region of interest" description="Disordered" evidence="1">
    <location>
        <begin position="1170"/>
        <end position="1200"/>
    </location>
</feature>